<evidence type="ECO:0000256" key="7">
    <source>
        <dbReference type="ARBA" id="ARBA00023136"/>
    </source>
</evidence>
<comment type="similarity">
    <text evidence="8">Belongs to the SecE/SEC61-gamma family.</text>
</comment>
<feature type="transmembrane region" description="Helical" evidence="8">
    <location>
        <begin position="43"/>
        <end position="65"/>
    </location>
</feature>
<reference evidence="9 10" key="1">
    <citation type="submission" date="2024-11" db="EMBL/GenBank/DDBJ databases">
        <authorList>
            <person name="Heng Y.C."/>
            <person name="Lim A.C.H."/>
            <person name="Lee J.K.Y."/>
            <person name="Kittelmann S."/>
        </authorList>
    </citation>
    <scope>NUCLEOTIDE SEQUENCE [LARGE SCALE GENOMIC DNA]</scope>
    <source>
        <strain evidence="9 10">WILCCON 0185</strain>
    </source>
</reference>
<dbReference type="EMBL" id="JBJHZZ010000019">
    <property type="protein sequence ID" value="MFL0248491.1"/>
    <property type="molecule type" value="Genomic_DNA"/>
</dbReference>
<keyword evidence="5 8" id="KW-1133">Transmembrane helix</keyword>
<evidence type="ECO:0000256" key="8">
    <source>
        <dbReference type="HAMAP-Rule" id="MF_00422"/>
    </source>
</evidence>
<evidence type="ECO:0000256" key="5">
    <source>
        <dbReference type="ARBA" id="ARBA00022989"/>
    </source>
</evidence>
<evidence type="ECO:0000256" key="2">
    <source>
        <dbReference type="ARBA" id="ARBA00022448"/>
    </source>
</evidence>
<proteinExistence type="inferred from homology"/>
<dbReference type="InterPro" id="IPR005807">
    <property type="entry name" value="SecE_bac"/>
</dbReference>
<dbReference type="RefSeq" id="WP_406770922.1">
    <property type="nucleotide sequence ID" value="NZ_JBJHZZ010000019.1"/>
</dbReference>
<keyword evidence="10" id="KW-1185">Reference proteome</keyword>
<evidence type="ECO:0000256" key="6">
    <source>
        <dbReference type="ARBA" id="ARBA00023010"/>
    </source>
</evidence>
<dbReference type="Proteomes" id="UP001623591">
    <property type="component" value="Unassembled WGS sequence"/>
</dbReference>
<evidence type="ECO:0000313" key="10">
    <source>
        <dbReference type="Proteomes" id="UP001623591"/>
    </source>
</evidence>
<keyword evidence="3 8" id="KW-0812">Transmembrane</keyword>
<dbReference type="InterPro" id="IPR001901">
    <property type="entry name" value="Translocase_SecE/Sec61-g"/>
</dbReference>
<protein>
    <recommendedName>
        <fullName evidence="8">Protein translocase subunit SecE</fullName>
    </recommendedName>
</protein>
<dbReference type="Gene3D" id="1.20.5.1030">
    <property type="entry name" value="Preprotein translocase secy subunit"/>
    <property type="match status" value="1"/>
</dbReference>
<evidence type="ECO:0000256" key="4">
    <source>
        <dbReference type="ARBA" id="ARBA00022927"/>
    </source>
</evidence>
<accession>A0ABW8T849</accession>
<comment type="subunit">
    <text evidence="8">Component of the Sec protein translocase complex. Heterotrimer consisting of SecY, SecE and SecG subunits. The heterotrimers can form oligomers, although 1 heterotrimer is thought to be able to translocate proteins. Interacts with the ribosome. Interacts with SecDF, and other proteins may be involved. Interacts with SecA.</text>
</comment>
<dbReference type="InterPro" id="IPR038379">
    <property type="entry name" value="SecE_sf"/>
</dbReference>
<evidence type="ECO:0000256" key="1">
    <source>
        <dbReference type="ARBA" id="ARBA00004370"/>
    </source>
</evidence>
<organism evidence="9 10">
    <name type="scientific">Candidatus Clostridium stratigraminis</name>
    <dbReference type="NCBI Taxonomy" id="3381661"/>
    <lineage>
        <taxon>Bacteria</taxon>
        <taxon>Bacillati</taxon>
        <taxon>Bacillota</taxon>
        <taxon>Clostridia</taxon>
        <taxon>Eubacteriales</taxon>
        <taxon>Clostridiaceae</taxon>
        <taxon>Clostridium</taxon>
    </lineage>
</organism>
<evidence type="ECO:0000313" key="9">
    <source>
        <dbReference type="EMBL" id="MFL0248491.1"/>
    </source>
</evidence>
<comment type="function">
    <text evidence="8">Essential subunit of the Sec protein translocation channel SecYEG. Clamps together the 2 halves of SecY. May contact the channel plug during translocation.</text>
</comment>
<comment type="subcellular location">
    <subcellularLocation>
        <location evidence="8">Cell membrane</location>
        <topology evidence="8">Single-pass membrane protein</topology>
    </subcellularLocation>
    <subcellularLocation>
        <location evidence="1">Membrane</location>
    </subcellularLocation>
</comment>
<sequence length="74" mass="8426">MAVNGKVKESNKSKVNIFKKTYSEMKAEVKRITWASKKETKKAIAAVLTFCVIYVVMVGILDYGFSNLFKLIFK</sequence>
<dbReference type="Pfam" id="PF00584">
    <property type="entry name" value="SecE"/>
    <property type="match status" value="1"/>
</dbReference>
<comment type="caution">
    <text evidence="9">The sequence shown here is derived from an EMBL/GenBank/DDBJ whole genome shotgun (WGS) entry which is preliminary data.</text>
</comment>
<keyword evidence="7 8" id="KW-0472">Membrane</keyword>
<dbReference type="NCBIfam" id="TIGR00964">
    <property type="entry name" value="secE_bact"/>
    <property type="match status" value="1"/>
</dbReference>
<dbReference type="HAMAP" id="MF_00422">
    <property type="entry name" value="SecE"/>
    <property type="match status" value="1"/>
</dbReference>
<name>A0ABW8T849_9CLOT</name>
<keyword evidence="8" id="KW-1003">Cell membrane</keyword>
<keyword evidence="2 8" id="KW-0813">Transport</keyword>
<keyword evidence="6 8" id="KW-0811">Translocation</keyword>
<gene>
    <name evidence="8 9" type="primary">secE</name>
    <name evidence="9" type="ORF">ACJDUG_16195</name>
</gene>
<evidence type="ECO:0000256" key="3">
    <source>
        <dbReference type="ARBA" id="ARBA00022692"/>
    </source>
</evidence>
<keyword evidence="4 8" id="KW-0653">Protein transport</keyword>